<evidence type="ECO:0000256" key="1">
    <source>
        <dbReference type="SAM" id="MobiDB-lite"/>
    </source>
</evidence>
<organism evidence="2 3">
    <name type="scientific">Phytohabitans kaempferiae</name>
    <dbReference type="NCBI Taxonomy" id="1620943"/>
    <lineage>
        <taxon>Bacteria</taxon>
        <taxon>Bacillati</taxon>
        <taxon>Actinomycetota</taxon>
        <taxon>Actinomycetes</taxon>
        <taxon>Micromonosporales</taxon>
        <taxon>Micromonosporaceae</taxon>
    </lineage>
</organism>
<feature type="compositionally biased region" description="Polar residues" evidence="1">
    <location>
        <begin position="1384"/>
        <end position="1400"/>
    </location>
</feature>
<keyword evidence="3" id="KW-1185">Reference proteome</keyword>
<comment type="caution">
    <text evidence="2">The sequence shown here is derived from an EMBL/GenBank/DDBJ whole genome shotgun (WGS) entry which is preliminary data.</text>
</comment>
<evidence type="ECO:0000313" key="2">
    <source>
        <dbReference type="EMBL" id="MFC0530944.1"/>
    </source>
</evidence>
<feature type="region of interest" description="Disordered" evidence="1">
    <location>
        <begin position="1046"/>
        <end position="1065"/>
    </location>
</feature>
<sequence length="1634" mass="176637">MLPIQLPGNADAEGDRQALAKTSDRSLTIEVETRFLFVADERPGEGFRAFIHRPPDVATREEKVALPEVISGVLQNLPGEQGRVEDADSVWRLMAELERRFGERLDPDKLEPGRPSQPLGEILDGLGFEVDDAAAGALIGPTPEGEPSRLHGHITAPSATESLAEVLADVAEHTWRDESTGMPVKERLLDGLTFGQAVAEDARERFNKDGLVPSDRVLGAVGGFMALLYSHSSALAASIIEPEALPKRHNAALSRMAMVTFWAQLPIWMRMHLLLNADRIFDLFARMFVQTDPGYAERLEEVVDSGAGQYLIWRAGDPWYAARIDDGVGVEEYFVAPLNGREISQQATFGGMTEWLEMDTNDGRLAEPVGLLEIRSYGDKWPTVAQFREYVERIGRVTREAYQKAAAHPVPLHDEPLPQPGPVPADADADVGTLIGYQALELVASGDLDAAMRLISGTSQQFTPEHAGRWGSRLVVLAEHELADGPAPAMGDDLERLGTTLLNRWIDAVVDAPTWRDAADLWVDTGELFSSDTESVAAGDLRGRLHQRRARESSAEVTNRIDALKELFYLARARVDRQALDFLAESDPDNRVEQLSWLTDRVGVASITRLLLWTEGISPSESELSALEEARRGQVEGAAPARARTALVVAGLAASRAPEPSRRLAEFATDLVMPLVNAALAQDDPTRAHDDLRRVGGYLTGPGKALLPYVAARLVAQNLDAAADPTGATSTTRRNALIGLLAPGHGEQVARLLTAPDPADRQDALRQLVAAVPPARYEDLLPLLDSVDLNESGQRDVELVRAIAALAGGDSDRARRIVGETAASLDGPARATWTGFLDRRIRPAGIAASALSELIVDSGIDDWLAAPTWAQSRDAFAALANILRQAVGDTRSRAFDRVAELSGRQTDDDRASATQSVFEFSRSRLHDEAYRYLTEPDPQARRQLFLDLLVNPAVSDLSQLTKLARGVDRVEAEQLDVALLTIVVDKAAEDGTTTDIDIEHRLLLVWAGAPTQVTSDHPVLQALAASAHEPTARAARWVSMTITEIAGGDPDSSKAGTTAAQPKPVRSELAEFLDPAPEPAPEPTPRVGRAVSPDDQLLTRVFGLDAAPTELAYRPVQPDPAAAFDVRSITHALLDAADGGPPAADRAKRADSLDRLAGHLGVTRAELPSIGYLAVRAYGVDGVTVARLAAAQRALAELSRDPDTRQLVGEPAVERLLAATRADEEGTGPTIRLIRALELAAQAPAEPGTATELATRYEQSARLLRESVTVDPIDVDGRVWWLGDDAPPQIPAAEGHLVVAYAADADLVPAGWLVPGGAALLAQIGAAVRGALDDDPLPIRLVPVTDRPVDGAGRRAELADLDRRLGLELSMSDPVDRNTLPRPSVSSAAGTESSLGQPWTSDEVGWSPVAPDGTALTVVGETLPDGQVRQVAGRLVTPDTFAILDPATGADIYQLSRGTDRFGNQTWTGDALSPADVRHFYRVAREIGWTSADSRWEQARHRLKRAIGRRTPQDKAWEFVQWLVREGQRVRDDFLLSHHGVYQATVGGRQVLVRAEVDAAGHIVRALRPLPVDEALLRAGLTWLVNDLTQAGWQVRHGPGEQITVESRRIGVNVYSETDTSAFLDAHNAMLERA</sequence>
<dbReference type="RefSeq" id="WP_377254480.1">
    <property type="nucleotide sequence ID" value="NZ_JBHLUH010000052.1"/>
</dbReference>
<gene>
    <name evidence="2" type="ORF">ACFFIA_25195</name>
</gene>
<evidence type="ECO:0000313" key="3">
    <source>
        <dbReference type="Proteomes" id="UP001589867"/>
    </source>
</evidence>
<proteinExistence type="predicted"/>
<accession>A0ABV6M8S5</accession>
<protein>
    <submittedName>
        <fullName evidence="2">Uncharacterized protein</fullName>
    </submittedName>
</protein>
<dbReference type="EMBL" id="JBHLUH010000052">
    <property type="protein sequence ID" value="MFC0530944.1"/>
    <property type="molecule type" value="Genomic_DNA"/>
</dbReference>
<name>A0ABV6M8S5_9ACTN</name>
<dbReference type="Proteomes" id="UP001589867">
    <property type="component" value="Unassembled WGS sequence"/>
</dbReference>
<feature type="region of interest" description="Disordered" evidence="1">
    <location>
        <begin position="1372"/>
        <end position="1407"/>
    </location>
</feature>
<reference evidence="2 3" key="1">
    <citation type="submission" date="2024-09" db="EMBL/GenBank/DDBJ databases">
        <authorList>
            <person name="Sun Q."/>
            <person name="Mori K."/>
        </authorList>
    </citation>
    <scope>NUCLEOTIDE SEQUENCE [LARGE SCALE GENOMIC DNA]</scope>
    <source>
        <strain evidence="2 3">TBRC 3947</strain>
    </source>
</reference>